<sequence length="125" mass="13650">MPRVANSALPVLWRRRLQQESDSGLSIGRFYQGQGISTASFHAWKRRLASDSPCPAPSPAREPAFVPVILAAATESRSGDSTEFLTIRLTDGKSQNGSKVVNHRSFLSKLSLASLGEFFQSEMVV</sequence>
<dbReference type="RefSeq" id="WP_406699707.1">
    <property type="nucleotide sequence ID" value="NZ_CP155447.1"/>
</dbReference>
<accession>A0AAU7CN52</accession>
<dbReference type="EMBL" id="CP155447">
    <property type="protein sequence ID" value="XBH06859.1"/>
    <property type="molecule type" value="Genomic_DNA"/>
</dbReference>
<name>A0AAU7CN52_9BACT</name>
<dbReference type="AlphaFoldDB" id="A0AAU7CN52"/>
<evidence type="ECO:0000313" key="1">
    <source>
        <dbReference type="EMBL" id="XBH06859.1"/>
    </source>
</evidence>
<reference evidence="1" key="1">
    <citation type="submission" date="2024-05" db="EMBL/GenBank/DDBJ databases">
        <title>Planctomycetes of the genus Singulisphaera possess chitinolytic capabilities.</title>
        <authorList>
            <person name="Ivanova A."/>
        </authorList>
    </citation>
    <scope>NUCLEOTIDE SEQUENCE</scope>
    <source>
        <strain evidence="1">Ch08T</strain>
    </source>
</reference>
<proteinExistence type="predicted"/>
<protein>
    <recommendedName>
        <fullName evidence="2">Transposase</fullName>
    </recommendedName>
</protein>
<evidence type="ECO:0008006" key="2">
    <source>
        <dbReference type="Google" id="ProtNLM"/>
    </source>
</evidence>
<gene>
    <name evidence="1" type="ORF">V5E97_12690</name>
</gene>
<dbReference type="NCBIfam" id="NF047593">
    <property type="entry name" value="IS66_ISAeme5_TnpA"/>
    <property type="match status" value="1"/>
</dbReference>
<organism evidence="1">
    <name type="scientific">Singulisphaera sp. Ch08</name>
    <dbReference type="NCBI Taxonomy" id="3120278"/>
    <lineage>
        <taxon>Bacteria</taxon>
        <taxon>Pseudomonadati</taxon>
        <taxon>Planctomycetota</taxon>
        <taxon>Planctomycetia</taxon>
        <taxon>Isosphaerales</taxon>
        <taxon>Isosphaeraceae</taxon>
        <taxon>Singulisphaera</taxon>
    </lineage>
</organism>